<reference evidence="1" key="1">
    <citation type="submission" date="2022-01" db="EMBL/GenBank/DDBJ databases">
        <authorList>
            <person name="King R."/>
        </authorList>
    </citation>
    <scope>NUCLEOTIDE SEQUENCE</scope>
</reference>
<gene>
    <name evidence="1" type="ORF">PHAECO_LOCUS8277</name>
</gene>
<name>A0A9N9SGF7_PHACE</name>
<evidence type="ECO:0000313" key="2">
    <source>
        <dbReference type="Proteomes" id="UP001153737"/>
    </source>
</evidence>
<keyword evidence="2" id="KW-1185">Reference proteome</keyword>
<reference evidence="1" key="2">
    <citation type="submission" date="2022-10" db="EMBL/GenBank/DDBJ databases">
        <authorList>
            <consortium name="ENA_rothamsted_submissions"/>
            <consortium name="culmorum"/>
            <person name="King R."/>
        </authorList>
    </citation>
    <scope>NUCLEOTIDE SEQUENCE</scope>
</reference>
<protein>
    <submittedName>
        <fullName evidence="1">Uncharacterized protein</fullName>
    </submittedName>
</protein>
<dbReference type="Proteomes" id="UP001153737">
    <property type="component" value="Chromosome 4"/>
</dbReference>
<evidence type="ECO:0000313" key="1">
    <source>
        <dbReference type="EMBL" id="CAG9820965.1"/>
    </source>
</evidence>
<dbReference type="EMBL" id="OU896710">
    <property type="protein sequence ID" value="CAG9820965.1"/>
    <property type="molecule type" value="Genomic_DNA"/>
</dbReference>
<proteinExistence type="predicted"/>
<dbReference type="OrthoDB" id="10505332at2759"/>
<dbReference type="AlphaFoldDB" id="A0A9N9SGF7"/>
<dbReference type="PROSITE" id="PS51257">
    <property type="entry name" value="PROKAR_LIPOPROTEIN"/>
    <property type="match status" value="1"/>
</dbReference>
<organism evidence="1 2">
    <name type="scientific">Phaedon cochleariae</name>
    <name type="common">Mustard beetle</name>
    <dbReference type="NCBI Taxonomy" id="80249"/>
    <lineage>
        <taxon>Eukaryota</taxon>
        <taxon>Metazoa</taxon>
        <taxon>Ecdysozoa</taxon>
        <taxon>Arthropoda</taxon>
        <taxon>Hexapoda</taxon>
        <taxon>Insecta</taxon>
        <taxon>Pterygota</taxon>
        <taxon>Neoptera</taxon>
        <taxon>Endopterygota</taxon>
        <taxon>Coleoptera</taxon>
        <taxon>Polyphaga</taxon>
        <taxon>Cucujiformia</taxon>
        <taxon>Chrysomeloidea</taxon>
        <taxon>Chrysomelidae</taxon>
        <taxon>Chrysomelinae</taxon>
        <taxon>Chrysomelini</taxon>
        <taxon>Phaedon</taxon>
    </lineage>
</organism>
<accession>A0A9N9SGF7</accession>
<sequence>MTGRGQSSGALPFCTNSSQGTLSCIHMRSLEKEVRDPWWWRWGKSKVSFAISPSYKATKHLMPASLTACGVESGRRKTSTCSASGALLLRSVVNLVFPWLNGAEVVSHPVNAWVNSTVPGDRWESWCL</sequence>